<proteinExistence type="predicted"/>
<comment type="caution">
    <text evidence="2">The sequence shown here is derived from an EMBL/GenBank/DDBJ whole genome shotgun (WGS) entry which is preliminary data.</text>
</comment>
<dbReference type="AlphaFoldDB" id="A0A8K1GHI8"/>
<keyword evidence="3" id="KW-1185">Reference proteome</keyword>
<evidence type="ECO:0000313" key="3">
    <source>
        <dbReference type="Proteomes" id="UP000796761"/>
    </source>
</evidence>
<gene>
    <name evidence="2" type="ORF">HGM15179_009390</name>
</gene>
<protein>
    <recommendedName>
        <fullName evidence="4">Reverse transcriptase domain-containing protein</fullName>
    </recommendedName>
</protein>
<dbReference type="OrthoDB" id="416454at2759"/>
<accession>A0A8K1GHI8</accession>
<name>A0A8K1GHI8_9PASS</name>
<evidence type="ECO:0008006" key="4">
    <source>
        <dbReference type="Google" id="ProtNLM"/>
    </source>
</evidence>
<organism evidence="2 3">
    <name type="scientific">Zosterops borbonicus</name>
    <dbReference type="NCBI Taxonomy" id="364589"/>
    <lineage>
        <taxon>Eukaryota</taxon>
        <taxon>Metazoa</taxon>
        <taxon>Chordata</taxon>
        <taxon>Craniata</taxon>
        <taxon>Vertebrata</taxon>
        <taxon>Euteleostomi</taxon>
        <taxon>Archelosauria</taxon>
        <taxon>Archosauria</taxon>
        <taxon>Dinosauria</taxon>
        <taxon>Saurischia</taxon>
        <taxon>Theropoda</taxon>
        <taxon>Coelurosauria</taxon>
        <taxon>Aves</taxon>
        <taxon>Neognathae</taxon>
        <taxon>Neoaves</taxon>
        <taxon>Telluraves</taxon>
        <taxon>Australaves</taxon>
        <taxon>Passeriformes</taxon>
        <taxon>Sylvioidea</taxon>
        <taxon>Zosteropidae</taxon>
        <taxon>Zosterops</taxon>
    </lineage>
</organism>
<reference evidence="2" key="1">
    <citation type="submission" date="2019-04" db="EMBL/GenBank/DDBJ databases">
        <title>Genome assembly of Zosterops borbonicus 15179.</title>
        <authorList>
            <person name="Leroy T."/>
            <person name="Anselmetti Y."/>
            <person name="Tilak M.-K."/>
            <person name="Nabholz B."/>
        </authorList>
    </citation>
    <scope>NUCLEOTIDE SEQUENCE</scope>
    <source>
        <strain evidence="2">HGM_15179</strain>
        <tissue evidence="2">Muscle</tissue>
    </source>
</reference>
<dbReference type="EMBL" id="SWJQ01000253">
    <property type="protein sequence ID" value="TRZ17725.1"/>
    <property type="molecule type" value="Genomic_DNA"/>
</dbReference>
<feature type="region of interest" description="Disordered" evidence="1">
    <location>
        <begin position="63"/>
        <end position="125"/>
    </location>
</feature>
<sequence>MRYNPGVIKSLILFNIAINGLDDGVECTLSKFANDVKLYPKPLQADEELPNIPSRNRKLNRSYTEMEESLLSSSCKKPDKIAKDGRGEERRGEERRGEERRGEERRGEERRGEERRSQQEKYPQL</sequence>
<evidence type="ECO:0000256" key="1">
    <source>
        <dbReference type="SAM" id="MobiDB-lite"/>
    </source>
</evidence>
<dbReference type="Proteomes" id="UP000796761">
    <property type="component" value="Unassembled WGS sequence"/>
</dbReference>
<feature type="compositionally biased region" description="Basic and acidic residues" evidence="1">
    <location>
        <begin position="76"/>
        <end position="119"/>
    </location>
</feature>
<evidence type="ECO:0000313" key="2">
    <source>
        <dbReference type="EMBL" id="TRZ17725.1"/>
    </source>
</evidence>